<dbReference type="NCBIfam" id="NF003084">
    <property type="entry name" value="PRK04012.1-3"/>
    <property type="match status" value="1"/>
</dbReference>
<proteinExistence type="inferred from homology"/>
<keyword evidence="2 3" id="KW-0396">Initiation factor</keyword>
<name>A0A1L2JMQ7_9CREN</name>
<evidence type="ECO:0000256" key="1">
    <source>
        <dbReference type="ARBA" id="ARBA00025502"/>
    </source>
</evidence>
<comment type="function">
    <text evidence="1 2">Seems to be required for maximal rate of protein biosynthesis. Enhances ribosome dissociation into subunits and stabilizes the binding of the initiator Met-tRNA(I) to 40 S ribosomal subunits.</text>
</comment>
<dbReference type="PANTHER" id="PTHR21668">
    <property type="entry name" value="EIF-1A"/>
    <property type="match status" value="1"/>
</dbReference>
<gene>
    <name evidence="2" type="primary">eif1a</name>
</gene>
<evidence type="ECO:0000256" key="2">
    <source>
        <dbReference type="HAMAP-Rule" id="MF_00216"/>
    </source>
</evidence>
<feature type="domain" description="S1-like" evidence="4">
    <location>
        <begin position="13"/>
        <end position="88"/>
    </location>
</feature>
<dbReference type="HAMAP" id="MF_00216">
    <property type="entry name" value="aIF_1A"/>
    <property type="match status" value="1"/>
</dbReference>
<dbReference type="GO" id="GO:0003743">
    <property type="term" value="F:translation initiation factor activity"/>
    <property type="evidence" value="ECO:0007669"/>
    <property type="project" value="UniProtKB-UniRule"/>
</dbReference>
<reference evidence="5" key="1">
    <citation type="journal article" date="2017" name="Nature">
        <title>Metagenomic exploration of ASGARD archaea illuminates the origin of cellular complexity in eukaryotes.</title>
        <authorList>
            <person name="Zaremba-Niedzwiedzka K."/>
            <person name="Caceres E.F."/>
            <person name="Saw J.H.W."/>
            <person name="Backstrom D."/>
            <person name="Juzokaite L."/>
            <person name="Vancaester E."/>
            <person name="Seitz K.W."/>
            <person name="Anantharaman K."/>
            <person name="Starnawski P."/>
            <person name="Kjeldsen K.U."/>
            <person name="Stott M.B."/>
            <person name="Nunoura T."/>
            <person name="Banfield J.F."/>
            <person name="Schramm A."/>
            <person name="Baker B.J."/>
            <person name="Spang A."/>
            <person name="Ettema T.J.G."/>
        </authorList>
    </citation>
    <scope>NUCLEOTIDE SEQUENCE</scope>
    <source>
        <strain evidence="5">TIV_1</strain>
    </source>
</reference>
<dbReference type="Pfam" id="PF01176">
    <property type="entry name" value="eIF-1a"/>
    <property type="match status" value="1"/>
</dbReference>
<dbReference type="EMBL" id="KX765086">
    <property type="protein sequence ID" value="AOZ56172.1"/>
    <property type="molecule type" value="Genomic_DNA"/>
</dbReference>
<dbReference type="SUPFAM" id="SSF50249">
    <property type="entry name" value="Nucleic acid-binding proteins"/>
    <property type="match status" value="1"/>
</dbReference>
<evidence type="ECO:0000256" key="3">
    <source>
        <dbReference type="PROSITE-ProRule" id="PRU00181"/>
    </source>
</evidence>
<sequence>MPKKKPIVTSLDEEMQDLLPTEGEIFAVALEPLGKARFKVKCADGTYRIARVRGKLRGRRHWIKPGNVVLVSVWDFEPDKADIVVKYRRDQVEWLVEKGYIEREFLEEEEELY</sequence>
<dbReference type="InterPro" id="IPR012340">
    <property type="entry name" value="NA-bd_OB-fold"/>
</dbReference>
<dbReference type="SMART" id="SM00652">
    <property type="entry name" value="eIF1a"/>
    <property type="match status" value="1"/>
</dbReference>
<dbReference type="InterPro" id="IPR006196">
    <property type="entry name" value="RNA-binding_domain_S1_IF1"/>
</dbReference>
<organism evidence="5">
    <name type="scientific">uncultured korarchaeote</name>
    <dbReference type="NCBI Taxonomy" id="161241"/>
    <lineage>
        <taxon>Archaea</taxon>
        <taxon>Thermoproteota</taxon>
        <taxon>environmental samples</taxon>
    </lineage>
</organism>
<dbReference type="PROSITE" id="PS50832">
    <property type="entry name" value="S1_IF1_TYPE"/>
    <property type="match status" value="1"/>
</dbReference>
<dbReference type="Gene3D" id="2.40.50.140">
    <property type="entry name" value="Nucleic acid-binding proteins"/>
    <property type="match status" value="1"/>
</dbReference>
<dbReference type="CDD" id="cd05793">
    <property type="entry name" value="S1_IF1A"/>
    <property type="match status" value="1"/>
</dbReference>
<keyword evidence="2 3" id="KW-0648">Protein biosynthesis</keyword>
<comment type="similarity">
    <text evidence="2">Belongs to the eIF-1A family.</text>
</comment>
<evidence type="ECO:0000313" key="5">
    <source>
        <dbReference type="EMBL" id="AOZ56172.1"/>
    </source>
</evidence>
<protein>
    <recommendedName>
        <fullName evidence="2">Translation initiation factor 1A</fullName>
        <shortName evidence="2">aIF-1A</shortName>
    </recommendedName>
</protein>
<accession>A0A1L2JMQ7</accession>
<dbReference type="GO" id="GO:0003723">
    <property type="term" value="F:RNA binding"/>
    <property type="evidence" value="ECO:0007669"/>
    <property type="project" value="InterPro"/>
</dbReference>
<dbReference type="InterPro" id="IPR001253">
    <property type="entry name" value="TIF_eIF-1A"/>
</dbReference>
<evidence type="ECO:0000259" key="4">
    <source>
        <dbReference type="PROSITE" id="PS50832"/>
    </source>
</evidence>
<dbReference type="AlphaFoldDB" id="A0A1L2JMQ7"/>